<keyword evidence="3" id="KW-1185">Reference proteome</keyword>
<reference evidence="2" key="1">
    <citation type="submission" date="2023-11" db="EMBL/GenBank/DDBJ databases">
        <title>Genome assemblies of two species of porcelain crab, Petrolisthes cinctipes and Petrolisthes manimaculis (Anomura: Porcellanidae).</title>
        <authorList>
            <person name="Angst P."/>
        </authorList>
    </citation>
    <scope>NUCLEOTIDE SEQUENCE</scope>
    <source>
        <strain evidence="2">PB745_02</strain>
        <tissue evidence="2">Gill</tissue>
    </source>
</reference>
<accession>A0AAE1TK82</accession>
<protein>
    <submittedName>
        <fullName evidence="2">Uncharacterized protein</fullName>
    </submittedName>
</protein>
<keyword evidence="1" id="KW-1133">Transmembrane helix</keyword>
<gene>
    <name evidence="2" type="ORF">Pmani_038744</name>
</gene>
<evidence type="ECO:0000313" key="2">
    <source>
        <dbReference type="EMBL" id="KAK4288216.1"/>
    </source>
</evidence>
<dbReference type="AlphaFoldDB" id="A0AAE1TK82"/>
<dbReference type="Proteomes" id="UP001292094">
    <property type="component" value="Unassembled WGS sequence"/>
</dbReference>
<evidence type="ECO:0000313" key="3">
    <source>
        <dbReference type="Proteomes" id="UP001292094"/>
    </source>
</evidence>
<evidence type="ECO:0000256" key="1">
    <source>
        <dbReference type="SAM" id="Phobius"/>
    </source>
</evidence>
<feature type="transmembrane region" description="Helical" evidence="1">
    <location>
        <begin position="7"/>
        <end position="25"/>
    </location>
</feature>
<sequence>MKTRQEYTLRNVLWVWTAVLTLGWWSEVCEGMGAPLLAPDIMSFDSLPRLTLESSGPYPFVPASSFQQSGPDPDLNAAIIVAPCPSGYRRDYNEVCRLKFGYGPNPFYSFTPGKYKGDVQFYMGLQVTGGGGRRRGRGRRPRPIIHKFTPDVKKINSDDDDD</sequence>
<name>A0AAE1TK82_9EUCA</name>
<dbReference type="EMBL" id="JAWZYT010006419">
    <property type="protein sequence ID" value="KAK4288216.1"/>
    <property type="molecule type" value="Genomic_DNA"/>
</dbReference>
<proteinExistence type="predicted"/>
<keyword evidence="1" id="KW-0812">Transmembrane</keyword>
<comment type="caution">
    <text evidence="2">The sequence shown here is derived from an EMBL/GenBank/DDBJ whole genome shotgun (WGS) entry which is preliminary data.</text>
</comment>
<keyword evidence="1" id="KW-0472">Membrane</keyword>
<organism evidence="2 3">
    <name type="scientific">Petrolisthes manimaculis</name>
    <dbReference type="NCBI Taxonomy" id="1843537"/>
    <lineage>
        <taxon>Eukaryota</taxon>
        <taxon>Metazoa</taxon>
        <taxon>Ecdysozoa</taxon>
        <taxon>Arthropoda</taxon>
        <taxon>Crustacea</taxon>
        <taxon>Multicrustacea</taxon>
        <taxon>Malacostraca</taxon>
        <taxon>Eumalacostraca</taxon>
        <taxon>Eucarida</taxon>
        <taxon>Decapoda</taxon>
        <taxon>Pleocyemata</taxon>
        <taxon>Anomura</taxon>
        <taxon>Galatheoidea</taxon>
        <taxon>Porcellanidae</taxon>
        <taxon>Petrolisthes</taxon>
    </lineage>
</organism>